<keyword evidence="9 12" id="KW-0472">Membrane</keyword>
<dbReference type="PANTHER" id="PTHR23289">
    <property type="entry name" value="CYTOCHROME C OXIDASE ASSEMBLY PROTEIN COX15"/>
    <property type="match status" value="1"/>
</dbReference>
<evidence type="ECO:0000256" key="10">
    <source>
        <dbReference type="ARBA" id="ARBA00044501"/>
    </source>
</evidence>
<evidence type="ECO:0000256" key="6">
    <source>
        <dbReference type="ARBA" id="ARBA00023002"/>
    </source>
</evidence>
<comment type="cofactor">
    <cofactor evidence="1">
        <name>heme b</name>
        <dbReference type="ChEBI" id="CHEBI:60344"/>
    </cofactor>
</comment>
<sequence>MFGSPLRWKAIARELSSVVSLQRAAFDRGAFGVGSKYQTNSLANARSTWSFTRQCRSYSALSHPQTSASSVVNAATRRSTRFDPRFFSSNANATQDMSQLPVLSSPGVGRWLLGSAGLVFGVIVVGGVTRLTESGLSITEWKPITGIMPPFSQEEWMTEFEKYKATPEFKLLNHSMNLEEFKKIFYMEWGHRILGRIIGVAFVAPLAYFAVRKKLTATLPKHLTGMALLLGFQGALGWYMVKSGLEDSLMDSPNAVPRVSQYRLAAHLGTAFLLYAGMFGTGLSVLYDWRFANKGTWSGMADGAAYEKVLANPSVKTFSRRSKALTALVFVTALSGAFVAGLDAGLLYNEFPLMGGRLSPPSDELFDPAYAKQEDKSDLWWRNILENPITVQFNHRCLAITTYVSTGLLFASSLNPVMKAALPPMTKAMAKSAFLMANLQVALGISTLLYLVPIPLAALHQAGSVALLTTMIHLLLSLRRPAAAARLWRQANLTKAAGRTRA</sequence>
<keyword evidence="7" id="KW-0408">Iron</keyword>
<dbReference type="AlphaFoldDB" id="A0A9P6H5L2"/>
<evidence type="ECO:0000256" key="12">
    <source>
        <dbReference type="SAM" id="Phobius"/>
    </source>
</evidence>
<feature type="transmembrane region" description="Helical" evidence="12">
    <location>
        <begin position="324"/>
        <end position="348"/>
    </location>
</feature>
<dbReference type="EMBL" id="WIUZ02000017">
    <property type="protein sequence ID" value="KAF9779991.1"/>
    <property type="molecule type" value="Genomic_DNA"/>
</dbReference>
<feature type="transmembrane region" description="Helical" evidence="12">
    <location>
        <begin position="261"/>
        <end position="287"/>
    </location>
</feature>
<dbReference type="GO" id="GO:0005743">
    <property type="term" value="C:mitochondrial inner membrane"/>
    <property type="evidence" value="ECO:0007669"/>
    <property type="project" value="TreeGrafter"/>
</dbReference>
<keyword evidence="6" id="KW-0560">Oxidoreductase</keyword>
<proteinExistence type="inferred from homology"/>
<evidence type="ECO:0000256" key="7">
    <source>
        <dbReference type="ARBA" id="ARBA00023004"/>
    </source>
</evidence>
<dbReference type="PANTHER" id="PTHR23289:SF2">
    <property type="entry name" value="CYTOCHROME C OXIDASE ASSEMBLY PROTEIN COX15 HOMOLOG"/>
    <property type="match status" value="1"/>
</dbReference>
<keyword evidence="8" id="KW-0350">Heme biosynthesis</keyword>
<feature type="transmembrane region" description="Helical" evidence="12">
    <location>
        <begin position="458"/>
        <end position="478"/>
    </location>
</feature>
<evidence type="ECO:0000256" key="4">
    <source>
        <dbReference type="ARBA" id="ARBA00022723"/>
    </source>
</evidence>
<evidence type="ECO:0000256" key="3">
    <source>
        <dbReference type="ARBA" id="ARBA00022692"/>
    </source>
</evidence>
<feature type="transmembrane region" description="Helical" evidence="12">
    <location>
        <begin position="111"/>
        <end position="131"/>
    </location>
</feature>
<dbReference type="GO" id="GO:0016653">
    <property type="term" value="F:oxidoreductase activity, acting on NAD(P)H, heme protein as acceptor"/>
    <property type="evidence" value="ECO:0007669"/>
    <property type="project" value="TreeGrafter"/>
</dbReference>
<dbReference type="Pfam" id="PF02628">
    <property type="entry name" value="COX15-CtaA"/>
    <property type="match status" value="1"/>
</dbReference>
<organism evidence="13 14">
    <name type="scientific">Thelephora terrestris</name>
    <dbReference type="NCBI Taxonomy" id="56493"/>
    <lineage>
        <taxon>Eukaryota</taxon>
        <taxon>Fungi</taxon>
        <taxon>Dikarya</taxon>
        <taxon>Basidiomycota</taxon>
        <taxon>Agaricomycotina</taxon>
        <taxon>Agaricomycetes</taxon>
        <taxon>Thelephorales</taxon>
        <taxon>Thelephoraceae</taxon>
        <taxon>Thelephora</taxon>
    </lineage>
</organism>
<name>A0A9P6H5L2_9AGAM</name>
<evidence type="ECO:0000256" key="11">
    <source>
        <dbReference type="ARBA" id="ARBA00048044"/>
    </source>
</evidence>
<dbReference type="InterPro" id="IPR023754">
    <property type="entry name" value="HemeA_Synthase_type2"/>
</dbReference>
<dbReference type="OrthoDB" id="1726137at2759"/>
<evidence type="ECO:0000256" key="2">
    <source>
        <dbReference type="ARBA" id="ARBA00004141"/>
    </source>
</evidence>
<dbReference type="InterPro" id="IPR003780">
    <property type="entry name" value="COX15/CtaA_fam"/>
</dbReference>
<gene>
    <name evidence="13" type="ORF">BJ322DRAFT_1145635</name>
</gene>
<keyword evidence="5 12" id="KW-1133">Transmembrane helix</keyword>
<dbReference type="GO" id="GO:0006784">
    <property type="term" value="P:heme A biosynthetic process"/>
    <property type="evidence" value="ECO:0007669"/>
    <property type="project" value="InterPro"/>
</dbReference>
<feature type="transmembrane region" description="Helical" evidence="12">
    <location>
        <begin position="393"/>
        <end position="412"/>
    </location>
</feature>
<reference evidence="13" key="2">
    <citation type="submission" date="2020-11" db="EMBL/GenBank/DDBJ databases">
        <authorList>
            <consortium name="DOE Joint Genome Institute"/>
            <person name="Kuo A."/>
            <person name="Miyauchi S."/>
            <person name="Kiss E."/>
            <person name="Drula E."/>
            <person name="Kohler A."/>
            <person name="Sanchez-Garcia M."/>
            <person name="Andreopoulos B."/>
            <person name="Barry K.W."/>
            <person name="Bonito G."/>
            <person name="Buee M."/>
            <person name="Carver A."/>
            <person name="Chen C."/>
            <person name="Cichocki N."/>
            <person name="Clum A."/>
            <person name="Culley D."/>
            <person name="Crous P.W."/>
            <person name="Fauchery L."/>
            <person name="Girlanda M."/>
            <person name="Hayes R."/>
            <person name="Keri Z."/>
            <person name="Labutti K."/>
            <person name="Lipzen A."/>
            <person name="Lombard V."/>
            <person name="Magnuson J."/>
            <person name="Maillard F."/>
            <person name="Morin E."/>
            <person name="Murat C."/>
            <person name="Nolan M."/>
            <person name="Ohm R."/>
            <person name="Pangilinan J."/>
            <person name="Pereira M."/>
            <person name="Perotto S."/>
            <person name="Peter M."/>
            <person name="Riley R."/>
            <person name="Sitrit Y."/>
            <person name="Stielow B."/>
            <person name="Szollosi G."/>
            <person name="Zifcakova L."/>
            <person name="Stursova M."/>
            <person name="Spatafora J.W."/>
            <person name="Tedersoo L."/>
            <person name="Vaario L.-M."/>
            <person name="Yamada A."/>
            <person name="Yan M."/>
            <person name="Wang P."/>
            <person name="Xu J."/>
            <person name="Bruns T."/>
            <person name="Baldrian P."/>
            <person name="Vilgalys R."/>
            <person name="Henrissat B."/>
            <person name="Grigoriev I.V."/>
            <person name="Hibbett D."/>
            <person name="Nagy L.G."/>
            <person name="Martin F.M."/>
        </authorList>
    </citation>
    <scope>NUCLEOTIDE SEQUENCE</scope>
    <source>
        <strain evidence="13">UH-Tt-Lm1</strain>
    </source>
</reference>
<feature type="transmembrane region" description="Helical" evidence="12">
    <location>
        <begin position="193"/>
        <end position="211"/>
    </location>
</feature>
<evidence type="ECO:0000256" key="5">
    <source>
        <dbReference type="ARBA" id="ARBA00022989"/>
    </source>
</evidence>
<reference evidence="13" key="1">
    <citation type="journal article" date="2020" name="Nat. Commun.">
        <title>Large-scale genome sequencing of mycorrhizal fungi provides insights into the early evolution of symbiotic traits.</title>
        <authorList>
            <person name="Miyauchi S."/>
            <person name="Kiss E."/>
            <person name="Kuo A."/>
            <person name="Drula E."/>
            <person name="Kohler A."/>
            <person name="Sanchez-Garcia M."/>
            <person name="Morin E."/>
            <person name="Andreopoulos B."/>
            <person name="Barry K.W."/>
            <person name="Bonito G."/>
            <person name="Buee M."/>
            <person name="Carver A."/>
            <person name="Chen C."/>
            <person name="Cichocki N."/>
            <person name="Clum A."/>
            <person name="Culley D."/>
            <person name="Crous P.W."/>
            <person name="Fauchery L."/>
            <person name="Girlanda M."/>
            <person name="Hayes R.D."/>
            <person name="Keri Z."/>
            <person name="LaButti K."/>
            <person name="Lipzen A."/>
            <person name="Lombard V."/>
            <person name="Magnuson J."/>
            <person name="Maillard F."/>
            <person name="Murat C."/>
            <person name="Nolan M."/>
            <person name="Ohm R.A."/>
            <person name="Pangilinan J."/>
            <person name="Pereira M.F."/>
            <person name="Perotto S."/>
            <person name="Peter M."/>
            <person name="Pfister S."/>
            <person name="Riley R."/>
            <person name="Sitrit Y."/>
            <person name="Stielow J.B."/>
            <person name="Szollosi G."/>
            <person name="Zifcakova L."/>
            <person name="Stursova M."/>
            <person name="Spatafora J.W."/>
            <person name="Tedersoo L."/>
            <person name="Vaario L.M."/>
            <person name="Yamada A."/>
            <person name="Yan M."/>
            <person name="Wang P."/>
            <person name="Xu J."/>
            <person name="Bruns T."/>
            <person name="Baldrian P."/>
            <person name="Vilgalys R."/>
            <person name="Dunand C."/>
            <person name="Henrissat B."/>
            <person name="Grigoriev I.V."/>
            <person name="Hibbett D."/>
            <person name="Nagy L.G."/>
            <person name="Martin F.M."/>
        </authorList>
    </citation>
    <scope>NUCLEOTIDE SEQUENCE</scope>
    <source>
        <strain evidence="13">UH-Tt-Lm1</strain>
    </source>
</reference>
<comment type="subcellular location">
    <subcellularLocation>
        <location evidence="2">Membrane</location>
        <topology evidence="2">Multi-pass membrane protein</topology>
    </subcellularLocation>
</comment>
<comment type="caution">
    <text evidence="13">The sequence shown here is derived from an EMBL/GenBank/DDBJ whole genome shotgun (WGS) entry which is preliminary data.</text>
</comment>
<evidence type="ECO:0000256" key="8">
    <source>
        <dbReference type="ARBA" id="ARBA00023133"/>
    </source>
</evidence>
<evidence type="ECO:0000256" key="1">
    <source>
        <dbReference type="ARBA" id="ARBA00001970"/>
    </source>
</evidence>
<evidence type="ECO:0000313" key="14">
    <source>
        <dbReference type="Proteomes" id="UP000736335"/>
    </source>
</evidence>
<accession>A0A9P6H5L2</accession>
<keyword evidence="4" id="KW-0479">Metal-binding</keyword>
<feature type="transmembrane region" description="Helical" evidence="12">
    <location>
        <begin position="223"/>
        <end position="241"/>
    </location>
</feature>
<comment type="pathway">
    <text evidence="10">Porphyrin-containing compound metabolism; heme A biosynthesis; heme A from heme O: step 1/1.</text>
</comment>
<evidence type="ECO:0000313" key="13">
    <source>
        <dbReference type="EMBL" id="KAF9779991.1"/>
    </source>
</evidence>
<dbReference type="GO" id="GO:0120547">
    <property type="term" value="F:heme A synthase activity"/>
    <property type="evidence" value="ECO:0007669"/>
    <property type="project" value="UniProtKB-EC"/>
</dbReference>
<feature type="transmembrane region" description="Helical" evidence="12">
    <location>
        <begin position="433"/>
        <end position="452"/>
    </location>
</feature>
<protein>
    <submittedName>
        <fullName evidence="13">Cytochrome oxidase assembly</fullName>
    </submittedName>
</protein>
<dbReference type="GO" id="GO:0046872">
    <property type="term" value="F:metal ion binding"/>
    <property type="evidence" value="ECO:0007669"/>
    <property type="project" value="UniProtKB-KW"/>
</dbReference>
<comment type="catalytic activity">
    <reaction evidence="11">
        <text>Fe(II)-heme o + 2 A + H2O = Fe(II)-heme a + 2 AH2</text>
        <dbReference type="Rhea" id="RHEA:63388"/>
        <dbReference type="ChEBI" id="CHEBI:13193"/>
        <dbReference type="ChEBI" id="CHEBI:15377"/>
        <dbReference type="ChEBI" id="CHEBI:17499"/>
        <dbReference type="ChEBI" id="CHEBI:60530"/>
        <dbReference type="ChEBI" id="CHEBI:61715"/>
        <dbReference type="EC" id="1.17.99.9"/>
    </reaction>
    <physiologicalReaction direction="left-to-right" evidence="11">
        <dbReference type="Rhea" id="RHEA:63389"/>
    </physiologicalReaction>
</comment>
<dbReference type="HAMAP" id="MF_01665">
    <property type="entry name" value="HemeA_synth_type2"/>
    <property type="match status" value="1"/>
</dbReference>
<keyword evidence="14" id="KW-1185">Reference proteome</keyword>
<dbReference type="Proteomes" id="UP000736335">
    <property type="component" value="Unassembled WGS sequence"/>
</dbReference>
<evidence type="ECO:0000256" key="9">
    <source>
        <dbReference type="ARBA" id="ARBA00023136"/>
    </source>
</evidence>
<keyword evidence="3 12" id="KW-0812">Transmembrane</keyword>